<reference evidence="1" key="1">
    <citation type="submission" date="2023-05" db="EMBL/GenBank/DDBJ databases">
        <authorList>
            <person name="Stuckert A."/>
        </authorList>
    </citation>
    <scope>NUCLEOTIDE SEQUENCE</scope>
</reference>
<sequence>MGWPFINGHPTLQCHRLGGRLYTASLHPACACSPDTVKHRSSDGTSVRGPLYEVPIM</sequence>
<accession>A0ABN9DLC7</accession>
<dbReference type="EMBL" id="CATNWA010014473">
    <property type="protein sequence ID" value="CAI9572208.1"/>
    <property type="molecule type" value="Genomic_DNA"/>
</dbReference>
<gene>
    <name evidence="1" type="ORF">SPARVUS_LOCUS7401335</name>
</gene>
<evidence type="ECO:0000313" key="1">
    <source>
        <dbReference type="EMBL" id="CAI9572208.1"/>
    </source>
</evidence>
<evidence type="ECO:0000313" key="2">
    <source>
        <dbReference type="Proteomes" id="UP001162483"/>
    </source>
</evidence>
<protein>
    <submittedName>
        <fullName evidence="1">Uncharacterized protein</fullName>
    </submittedName>
</protein>
<name>A0ABN9DLC7_9NEOB</name>
<organism evidence="1 2">
    <name type="scientific">Staurois parvus</name>
    <dbReference type="NCBI Taxonomy" id="386267"/>
    <lineage>
        <taxon>Eukaryota</taxon>
        <taxon>Metazoa</taxon>
        <taxon>Chordata</taxon>
        <taxon>Craniata</taxon>
        <taxon>Vertebrata</taxon>
        <taxon>Euteleostomi</taxon>
        <taxon>Amphibia</taxon>
        <taxon>Batrachia</taxon>
        <taxon>Anura</taxon>
        <taxon>Neobatrachia</taxon>
        <taxon>Ranoidea</taxon>
        <taxon>Ranidae</taxon>
        <taxon>Staurois</taxon>
    </lineage>
</organism>
<dbReference type="Proteomes" id="UP001162483">
    <property type="component" value="Unassembled WGS sequence"/>
</dbReference>
<keyword evidence="2" id="KW-1185">Reference proteome</keyword>
<proteinExistence type="predicted"/>
<comment type="caution">
    <text evidence="1">The sequence shown here is derived from an EMBL/GenBank/DDBJ whole genome shotgun (WGS) entry which is preliminary data.</text>
</comment>